<accession>K6WLM7</accession>
<dbReference type="STRING" id="1184609.KILIM_010_00420"/>
<dbReference type="AlphaFoldDB" id="K6WLM7"/>
<protein>
    <submittedName>
        <fullName evidence="1">Uncharacterized protein</fullName>
    </submittedName>
</protein>
<comment type="caution">
    <text evidence="1">The sequence shown here is derived from an EMBL/GenBank/DDBJ whole genome shotgun (WGS) entry which is preliminary data.</text>
</comment>
<dbReference type="EMBL" id="BAHD01000010">
    <property type="protein sequence ID" value="GAB94711.1"/>
    <property type="molecule type" value="Genomic_DNA"/>
</dbReference>
<dbReference type="OrthoDB" id="9798122at2"/>
<sequence>MSSPMLSAPISQALRGRTESTARRLLAGAGRASFTAYRHDAQRAVDVPAHGLTSTGELVVAHRGAALPCEPTAPTQVRLDIRREATEARVRIVAATAHALGSIEWLSAQALDRAVAEGRLPPTVALVAQAPDALVGVVTCDRVLVHDAAGVTPLAFADLARVRRGRPALAPFPSADQEFEVAELAAALPESDVYELYAGVSSGRLAGSVLSQTPIAPSCRATLGRIYWVDIDGVGVTLMHVGAGATTVVFAPFAQPARDLAQLSARLTGLLHRARS</sequence>
<evidence type="ECO:0000313" key="1">
    <source>
        <dbReference type="EMBL" id="GAB94711.1"/>
    </source>
</evidence>
<dbReference type="Proteomes" id="UP000008366">
    <property type="component" value="Unassembled WGS sequence"/>
</dbReference>
<organism evidence="1 2">
    <name type="scientific">Kineosphaera limosa NBRC 100340</name>
    <dbReference type="NCBI Taxonomy" id="1184609"/>
    <lineage>
        <taxon>Bacteria</taxon>
        <taxon>Bacillati</taxon>
        <taxon>Actinomycetota</taxon>
        <taxon>Actinomycetes</taxon>
        <taxon>Micrococcales</taxon>
        <taxon>Dermatophilaceae</taxon>
        <taxon>Kineosphaera</taxon>
    </lineage>
</organism>
<dbReference type="eggNOG" id="ENOG5032SNH">
    <property type="taxonomic scope" value="Bacteria"/>
</dbReference>
<reference evidence="1 2" key="1">
    <citation type="submission" date="2012-08" db="EMBL/GenBank/DDBJ databases">
        <title>Whole genome shotgun sequence of Kineosphaera limosa NBRC 100340.</title>
        <authorList>
            <person name="Yoshida I."/>
            <person name="Isaki S."/>
            <person name="Hosoyama A."/>
            <person name="Tsuchikane K."/>
            <person name="Katsumata H."/>
            <person name="Ando Y."/>
            <person name="Ohji S."/>
            <person name="Hamada M."/>
            <person name="Tamura T."/>
            <person name="Yamazoe A."/>
            <person name="Yamazaki S."/>
            <person name="Fujita N."/>
        </authorList>
    </citation>
    <scope>NUCLEOTIDE SEQUENCE [LARGE SCALE GENOMIC DNA]</scope>
    <source>
        <strain evidence="1 2">NBRC 100340</strain>
    </source>
</reference>
<dbReference type="RefSeq" id="WP_006591243.1">
    <property type="nucleotide sequence ID" value="NZ_BAHD01000010.1"/>
</dbReference>
<keyword evidence="2" id="KW-1185">Reference proteome</keyword>
<name>K6WLM7_9MICO</name>
<evidence type="ECO:0000313" key="2">
    <source>
        <dbReference type="Proteomes" id="UP000008366"/>
    </source>
</evidence>
<proteinExistence type="predicted"/>
<gene>
    <name evidence="1" type="ORF">KILIM_010_00420</name>
</gene>